<proteinExistence type="predicted"/>
<dbReference type="EMBL" id="AWOR01000001">
    <property type="protein sequence ID" value="KGH31904.1"/>
    <property type="molecule type" value="Genomic_DNA"/>
</dbReference>
<dbReference type="InterPro" id="IPR021710">
    <property type="entry name" value="DUF3293"/>
</dbReference>
<protein>
    <recommendedName>
        <fullName evidence="3">DUF3293 domain-containing protein</fullName>
    </recommendedName>
</protein>
<gene>
    <name evidence="1" type="ORF">P353_01250</name>
</gene>
<dbReference type="AlphaFoldDB" id="A0A096FPN0"/>
<organism evidence="1 2">
    <name type="scientific">Comamonas testosteroni</name>
    <name type="common">Pseudomonas testosteroni</name>
    <dbReference type="NCBI Taxonomy" id="285"/>
    <lineage>
        <taxon>Bacteria</taxon>
        <taxon>Pseudomonadati</taxon>
        <taxon>Pseudomonadota</taxon>
        <taxon>Betaproteobacteria</taxon>
        <taxon>Burkholderiales</taxon>
        <taxon>Comamonadaceae</taxon>
        <taxon>Comamonas</taxon>
    </lineage>
</organism>
<evidence type="ECO:0000313" key="2">
    <source>
        <dbReference type="Proteomes" id="UP000029553"/>
    </source>
</evidence>
<dbReference type="Pfam" id="PF11697">
    <property type="entry name" value="DUF3293"/>
    <property type="match status" value="1"/>
</dbReference>
<evidence type="ECO:0000313" key="1">
    <source>
        <dbReference type="EMBL" id="KGH31904.1"/>
    </source>
</evidence>
<comment type="caution">
    <text evidence="1">The sequence shown here is derived from an EMBL/GenBank/DDBJ whole genome shotgun (WGS) entry which is preliminary data.</text>
</comment>
<reference evidence="1 2" key="1">
    <citation type="submission" date="2013-09" db="EMBL/GenBank/DDBJ databases">
        <title>High correlation between genotypes and phenotypes of environmental bacteria Comamonas testosteroni strains.</title>
        <authorList>
            <person name="Liu L."/>
            <person name="Zhu W."/>
            <person name="Xia X."/>
            <person name="Xu B."/>
            <person name="Luo M."/>
            <person name="Wang G."/>
        </authorList>
    </citation>
    <scope>NUCLEOTIDE SEQUENCE [LARGE SCALE GENOMIC DNA]</scope>
    <source>
        <strain evidence="1 2">JL40</strain>
    </source>
</reference>
<name>A0A096FPN0_COMTE</name>
<sequence length="165" mass="18413">MFAQVLSICKLAKLQTMSPPSPGTSQLPAALQQAYRNALYQVHAARGAVAQTLRVGERNDWLGQQLGRQPIQAACYLTACNPWGQILEQADNARRMSALRHALDSAGWQYLDGCGQDPQGQWPAEDSVLIWGMDADTALQWGRRWQQNAVLWSDADAQPRLLWLR</sequence>
<evidence type="ECO:0008006" key="3">
    <source>
        <dbReference type="Google" id="ProtNLM"/>
    </source>
</evidence>
<accession>A0A096FPN0</accession>
<dbReference type="Proteomes" id="UP000029553">
    <property type="component" value="Unassembled WGS sequence"/>
</dbReference>